<reference evidence="17 18" key="1">
    <citation type="submission" date="2024-04" db="EMBL/GenBank/DDBJ databases">
        <authorList>
            <person name="Rising A."/>
            <person name="Reimegard J."/>
            <person name="Sonavane S."/>
            <person name="Akerstrom W."/>
            <person name="Nylinder S."/>
            <person name="Hedman E."/>
            <person name="Kallberg Y."/>
        </authorList>
    </citation>
    <scope>NUCLEOTIDE SEQUENCE [LARGE SCALE GENOMIC DNA]</scope>
</reference>
<feature type="repeat" description="ANK" evidence="16">
    <location>
        <begin position="1571"/>
        <end position="1603"/>
    </location>
</feature>
<dbReference type="SUPFAM" id="SSF48403">
    <property type="entry name" value="Ankyrin repeat"/>
    <property type="match status" value="5"/>
</dbReference>
<keyword evidence="18" id="KW-1185">Reference proteome</keyword>
<feature type="repeat" description="ANK" evidence="16">
    <location>
        <begin position="2258"/>
        <end position="2290"/>
    </location>
</feature>
<feature type="repeat" description="ANK" evidence="16">
    <location>
        <begin position="1139"/>
        <end position="1171"/>
    </location>
</feature>
<protein>
    <recommendedName>
        <fullName evidence="15">Alpha-latrotoxin</fullName>
    </recommendedName>
</protein>
<dbReference type="Gene3D" id="1.25.40.20">
    <property type="entry name" value="Ankyrin repeat-containing domain"/>
    <property type="match status" value="8"/>
</dbReference>
<dbReference type="GO" id="GO:0044231">
    <property type="term" value="C:host cell presynaptic membrane"/>
    <property type="evidence" value="ECO:0007669"/>
    <property type="project" value="UniProtKB-KW"/>
</dbReference>
<feature type="repeat" description="ANK" evidence="16">
    <location>
        <begin position="1761"/>
        <end position="1793"/>
    </location>
</feature>
<dbReference type="GO" id="GO:0006887">
    <property type="term" value="P:exocytosis"/>
    <property type="evidence" value="ECO:0007669"/>
    <property type="project" value="UniProtKB-KW"/>
</dbReference>
<feature type="repeat" description="ANK" evidence="16">
    <location>
        <begin position="1240"/>
        <end position="1272"/>
    </location>
</feature>
<dbReference type="PRINTS" id="PR01415">
    <property type="entry name" value="ANKYRIN"/>
</dbReference>
<sequence>MIAAYKILKDDEISLITVNSRQDLLLKIMKLDEVSAKDFYIDILNAVKHLISLNKTQPLDHFNWLLNKISIYKNEQKLLQYFENAKTRLHNFNPIIFACKSKAIDVLRHILLDKKKTLYNLSCKIHNKFILPNDVDEFNHSAFYYAVRSNIIDLLSILINKWPNKYIDNNLEEIDCVLSKSYQELKLKNVFLTKEMELYVQNQILNIRFFHKNSNDTSSGKSMDHTKKRIELVIENIQEINSTYLDSEPDEEFIYVAEFIAKNIHVLKSDLKSTYDKLPWEEIEFCLAIFIESCKRKFEANLVYTTVLKKERLLQYLGRFSEILKSEKEKIKNNSIKKLRKKLDLKRHTVLENIIQNDPTLQNLYADYEKVRDFYSLETIQQYTKLAVSADVSTEGKLLIMRALQVTGEHIKNSLDSPKLSNTTAYLLLSSLPLGTRDVIEKLRDCLSHKNCLKIRSEIEKKAYNFFKDMQSDILNMNNLVTEVLSKIKREQMKILLLKLKKCKHWREIKKLLEIYYFSFESIAAEIEKMDRDALFKSDWERLKELLLSFFKRVERRTAFEDSLFQQIQKMIQTEESNCKIENEEISLIIQKLYHVAKFSECMDLDDTCDLDLMSFNFEISDISNPPFSNLKLALVKQLLDSVIRRVEPGNIELWQIVWKIFHLIEFQMGKVKWIKEFTTVLCKRKHKKIYLNDLKIQQVLSSKISLIKKVLRECNLIDDLDKLLKPNLIFNFENNKKLQAVMEMLVLDILSLLEDSCTRNTFFLDNDFVLQTGRNLRNNLAHVNSLIRSISPMAIFQLLLNAYKLLTENIENNSKDIGQVEKCDSDELKITHERKLCIIRNQKALFLALSEGNMEIVQECVKKGADTFGKDLKSTSCLHFSSKAPNIEAIKYSLKQGLDINSKDLNEQTALHVAAKFHRLQIVEFLLKKGASVNISDTNGMTPLHIAAENNSQEIIKCLLKHKARTSSNVFRFPPLHHAIFMGSIEAAEILLKNETNVDRIKAHGGITALYIAAEKGNPYLLRMLIEKKASTNSIDDLENTPLHNAARKSLLDAVEILISNGAEVNARNLEGNTPLHGAAKSGNESIVNCLLLNNANIYEKNYHLCLPLHCAAENGHLNIAELFLKMDCTIVNEKNCFGQTPLHFAAHNGHEKLVKLLLNFNAIVDSLDSNNATALHFSVYNGHLNVVQSLVKKKANINAIGTIQNCKPLYIASQRGCYHIAKYLISEGADIHSRDANALFTPLEIAAMLKHTDIVKLLLKTGAHLEETFRYGHIPFHLTVLNALNELLLVENKNMSLSIGDNFETLIRLAAEFGDKYIIEFCINMGCNVNAKNEFEVTALHLAALNNHLDTVTFLFEHGADIDCKDANGYTALCYAVIHNSKKTAIFLITKRAERTQSSIDDRNESLYLAVTSGHDDIIDMLFLNCEFDIDSLEQNYDFLHKASQFGHRKVVDILLEKKFKINFPWKNRTPLYYAVINNNCEIARILISEGANVNAQDAEGKTALHWIVGIEVSSAEMLQILLNGEADVSIRDKKNQSVIEIAVRSNRLEMVKILLQRKHIDINLECNRGFTLLHISAENGSLEITKYLILKGAIISAKDINGSKPIHIAAEKGHKNVVEFYLNKNVEINYLGHQNFTPLHYAAFGSKENVCEYLIERGADINALAYNGMTPISIAIMNGNEEIFRILLHNGAYYNPFDTSSSLQLSATKSKSISFLLKVIEKLFIAVENNIPSEVEIQLRKADCHQKKFNIVNAKCVRNETLLVFASKKGYEEIIEILLTFKANPNICDNHKRMPLHHAAMFSHFRIVKALLMNGAMYNDVCFIGKSPLEYATDSIIINLLCFADRVFTKTKENNDSVFKDLKNPRNEEFSKVMMRAKHRNGKTLVASAIFNDFSKIEQLKELFQDDIINHWKSVDTLISQHNLPEALVKLNVVLDRRIEIFGEENPATLDVKLRSARVILNLQKNDEALDLLQEIYQKRKKIFGEYHEESLTTKYLIALVFRRQEKRDKAYLLLKEVLKHKDIFKKNYLDFLCAQMELSLILAEMERFDEALKISNDVLNIRENEFKSAYCEINLQAQDKKAMILAIQGNFLEAKEIFEKIYSIRKDRLPTNHVEVLRSQSSIAKMLYQMKKYDESLRIYKDIRKILKYHYPSNYVCILSNESDIARIFFLQGMSIKALKKFLDIELKITKFEENHSLVKKNKKDIESVLFRLKLIDCEWLVEKIRGDLRKGEVGNQLERLKYLEVNINSQDEKGRTALHIAVDNGERELINSLLEKGSDICMVTKDGKTVLHFASAKGYSDIAELILNHGKRRTLLCAKNLINLKDSTLSTALHLVSNVKTAKCLLKNGAVYNEKNDVFQTPLDLAADEKIFSLLKTLDNLFNAVRNGAHNVIQELHTLDPEEALAVTNARNCQGYSLLQVAVAHQQYDLAREIGNWLKKENYK</sequence>
<comment type="caution">
    <text evidence="17">The sequence shown here is derived from an EMBL/GenBank/DDBJ whole genome shotgun (WGS) entry which is preliminary data.</text>
</comment>
<dbReference type="Gene3D" id="1.25.40.10">
    <property type="entry name" value="Tetratricopeptide repeat domain"/>
    <property type="match status" value="2"/>
</dbReference>
<evidence type="ECO:0000256" key="6">
    <source>
        <dbReference type="ARBA" id="ARBA00022656"/>
    </source>
</evidence>
<dbReference type="GO" id="GO:0090729">
    <property type="term" value="F:toxin activity"/>
    <property type="evidence" value="ECO:0007669"/>
    <property type="project" value="UniProtKB-KW"/>
</dbReference>
<keyword evidence="8" id="KW-0677">Repeat</keyword>
<keyword evidence="4" id="KW-0964">Secreted</keyword>
<evidence type="ECO:0000256" key="15">
    <source>
        <dbReference type="ARBA" id="ARBA00049811"/>
    </source>
</evidence>
<feature type="repeat" description="ANK" evidence="16">
    <location>
        <begin position="1172"/>
        <end position="1204"/>
    </location>
</feature>
<keyword evidence="5" id="KW-1052">Target cell membrane</keyword>
<evidence type="ECO:0000256" key="8">
    <source>
        <dbReference type="ARBA" id="ARBA00022737"/>
    </source>
</evidence>
<gene>
    <name evidence="17" type="ORF">LARSCL_LOCUS18048</name>
</gene>
<feature type="repeat" description="ANK" evidence="16">
    <location>
        <begin position="1072"/>
        <end position="1104"/>
    </location>
</feature>
<comment type="subcellular location">
    <subcellularLocation>
        <location evidence="2">Secreted</location>
    </subcellularLocation>
    <subcellularLocation>
        <location evidence="1">Target cell membrane</location>
    </subcellularLocation>
</comment>
<evidence type="ECO:0000313" key="17">
    <source>
        <dbReference type="EMBL" id="CAL1293158.1"/>
    </source>
</evidence>
<dbReference type="SMART" id="SM00248">
    <property type="entry name" value="ANK"/>
    <property type="match status" value="32"/>
</dbReference>
<feature type="repeat" description="ANK" evidence="16">
    <location>
        <begin position="2291"/>
        <end position="2315"/>
    </location>
</feature>
<evidence type="ECO:0000256" key="16">
    <source>
        <dbReference type="PROSITE-ProRule" id="PRU00023"/>
    </source>
</evidence>
<dbReference type="PANTHER" id="PTHR24198:SF165">
    <property type="entry name" value="ANKYRIN REPEAT-CONTAINING PROTEIN-RELATED"/>
    <property type="match status" value="1"/>
</dbReference>
<dbReference type="Pfam" id="PF13637">
    <property type="entry name" value="Ank_4"/>
    <property type="match status" value="1"/>
</dbReference>
<keyword evidence="12" id="KW-1053">Target membrane</keyword>
<evidence type="ECO:0000256" key="4">
    <source>
        <dbReference type="ARBA" id="ARBA00022525"/>
    </source>
</evidence>
<evidence type="ECO:0000256" key="1">
    <source>
        <dbReference type="ARBA" id="ARBA00004175"/>
    </source>
</evidence>
<dbReference type="Pfam" id="PF00023">
    <property type="entry name" value="Ank"/>
    <property type="match status" value="3"/>
</dbReference>
<feature type="repeat" description="ANK" evidence="16">
    <location>
        <begin position="1039"/>
        <end position="1071"/>
    </location>
</feature>
<keyword evidence="11" id="KW-0472">Membrane</keyword>
<keyword evidence="7" id="KW-0528">Neurotoxin</keyword>
<dbReference type="GO" id="GO:0005576">
    <property type="term" value="C:extracellular region"/>
    <property type="evidence" value="ECO:0007669"/>
    <property type="project" value="UniProtKB-SubCell"/>
</dbReference>
<dbReference type="PROSITE" id="PS50297">
    <property type="entry name" value="ANK_REP_REGION"/>
    <property type="match status" value="18"/>
</dbReference>
<feature type="repeat" description="ANK" evidence="16">
    <location>
        <begin position="1604"/>
        <end position="1636"/>
    </location>
</feature>
<feature type="repeat" description="ANK" evidence="16">
    <location>
        <begin position="907"/>
        <end position="939"/>
    </location>
</feature>
<feature type="repeat" description="ANK" evidence="16">
    <location>
        <begin position="1469"/>
        <end position="1501"/>
    </location>
</feature>
<evidence type="ECO:0000256" key="7">
    <source>
        <dbReference type="ARBA" id="ARBA00022699"/>
    </source>
</evidence>
<proteinExistence type="inferred from homology"/>
<accession>A0AAV2BAE2</accession>
<feature type="repeat" description="ANK" evidence="16">
    <location>
        <begin position="1206"/>
        <end position="1238"/>
    </location>
</feature>
<evidence type="ECO:0000256" key="9">
    <source>
        <dbReference type="ARBA" id="ARBA00023028"/>
    </source>
</evidence>
<dbReference type="PANTHER" id="PTHR24198">
    <property type="entry name" value="ANKYRIN REPEAT AND PROTEIN KINASE DOMAIN-CONTAINING PROTEIN"/>
    <property type="match status" value="1"/>
</dbReference>
<feature type="repeat" description="ANK" evidence="16">
    <location>
        <begin position="940"/>
        <end position="965"/>
    </location>
</feature>
<dbReference type="InterPro" id="IPR002110">
    <property type="entry name" value="Ankyrin_rpt"/>
</dbReference>
<dbReference type="Proteomes" id="UP001497382">
    <property type="component" value="Unassembled WGS sequence"/>
</dbReference>
<evidence type="ECO:0000256" key="3">
    <source>
        <dbReference type="ARBA" id="ARBA00022483"/>
    </source>
</evidence>
<feature type="repeat" description="ANK" evidence="16">
    <location>
        <begin position="1670"/>
        <end position="1702"/>
    </location>
</feature>
<dbReference type="EMBL" id="CAXIEN010000320">
    <property type="protein sequence ID" value="CAL1293158.1"/>
    <property type="molecule type" value="Genomic_DNA"/>
</dbReference>
<dbReference type="InterPro" id="IPR011990">
    <property type="entry name" value="TPR-like_helical_dom_sf"/>
</dbReference>
<feature type="repeat" description="ANK" evidence="16">
    <location>
        <begin position="1337"/>
        <end position="1369"/>
    </location>
</feature>
<evidence type="ECO:0000256" key="11">
    <source>
        <dbReference type="ARBA" id="ARBA00023136"/>
    </source>
</evidence>
<dbReference type="EMBL" id="CAXIEN010000320">
    <property type="protein sequence ID" value="CAL1293159.1"/>
    <property type="molecule type" value="Genomic_DNA"/>
</dbReference>
<keyword evidence="6" id="KW-0800">Toxin</keyword>
<feature type="repeat" description="ANK" evidence="16">
    <location>
        <begin position="1637"/>
        <end position="1669"/>
    </location>
</feature>
<name>A0AAV2BAE2_9ARAC</name>
<evidence type="ECO:0000256" key="2">
    <source>
        <dbReference type="ARBA" id="ARBA00004613"/>
    </source>
</evidence>
<comment type="similarity">
    <text evidence="13">Belongs to the cationic peptide 01 (latrotoxin) family. 03 (alpha-latrotoxin) subfamily.</text>
</comment>
<keyword evidence="10 16" id="KW-0040">ANK repeat</keyword>
<dbReference type="PROSITE" id="PS50088">
    <property type="entry name" value="ANK_REPEAT"/>
    <property type="match status" value="20"/>
</dbReference>
<organism evidence="17 18">
    <name type="scientific">Larinioides sclopetarius</name>
    <dbReference type="NCBI Taxonomy" id="280406"/>
    <lineage>
        <taxon>Eukaryota</taxon>
        <taxon>Metazoa</taxon>
        <taxon>Ecdysozoa</taxon>
        <taxon>Arthropoda</taxon>
        <taxon>Chelicerata</taxon>
        <taxon>Arachnida</taxon>
        <taxon>Araneae</taxon>
        <taxon>Araneomorphae</taxon>
        <taxon>Entelegynae</taxon>
        <taxon>Araneoidea</taxon>
        <taxon>Araneidae</taxon>
        <taxon>Larinioides</taxon>
    </lineage>
</organism>
<dbReference type="Pfam" id="PF12796">
    <property type="entry name" value="Ank_2"/>
    <property type="match status" value="9"/>
</dbReference>
<evidence type="ECO:0000256" key="13">
    <source>
        <dbReference type="ARBA" id="ARBA00049657"/>
    </source>
</evidence>
<dbReference type="GO" id="GO:0044218">
    <property type="term" value="C:other organism cell membrane"/>
    <property type="evidence" value="ECO:0007669"/>
    <property type="project" value="UniProtKB-KW"/>
</dbReference>
<dbReference type="SUPFAM" id="SSF48452">
    <property type="entry name" value="TPR-like"/>
    <property type="match status" value="2"/>
</dbReference>
<feature type="repeat" description="ANK" evidence="16">
    <location>
        <begin position="1502"/>
        <end position="1536"/>
    </location>
</feature>
<dbReference type="InterPro" id="IPR036770">
    <property type="entry name" value="Ankyrin_rpt-contain_sf"/>
</dbReference>
<evidence type="ECO:0000256" key="14">
    <source>
        <dbReference type="ARBA" id="ARBA00049715"/>
    </source>
</evidence>
<keyword evidence="9" id="KW-0638">Presynaptic neurotoxin</keyword>
<feature type="repeat" description="ANK" evidence="16">
    <location>
        <begin position="1006"/>
        <end position="1038"/>
    </location>
</feature>
<evidence type="ECO:0000256" key="12">
    <source>
        <dbReference type="ARBA" id="ARBA00023298"/>
    </source>
</evidence>
<keyword evidence="3" id="KW-0268">Exocytosis</keyword>
<evidence type="ECO:0000313" key="18">
    <source>
        <dbReference type="Proteomes" id="UP001497382"/>
    </source>
</evidence>
<evidence type="ECO:0000256" key="10">
    <source>
        <dbReference type="ARBA" id="ARBA00023043"/>
    </source>
</evidence>
<feature type="repeat" description="ANK" evidence="16">
    <location>
        <begin position="1794"/>
        <end position="1819"/>
    </location>
</feature>
<evidence type="ECO:0000256" key="5">
    <source>
        <dbReference type="ARBA" id="ARBA00022537"/>
    </source>
</evidence>
<comment type="subunit">
    <text evidence="14">Homotetramer in membranes.</text>
</comment>
<dbReference type="Pfam" id="PF13424">
    <property type="entry name" value="TPR_12"/>
    <property type="match status" value="1"/>
</dbReference>